<dbReference type="CDD" id="cd11338">
    <property type="entry name" value="AmyAc_CMD"/>
    <property type="match status" value="1"/>
</dbReference>
<keyword evidence="2" id="KW-0326">Glycosidase</keyword>
<gene>
    <name evidence="4" type="ORF">J5V48_07565</name>
</gene>
<dbReference type="CDD" id="cd02857">
    <property type="entry name" value="E_set_CDase_PDE_N"/>
    <property type="match status" value="1"/>
</dbReference>
<dbReference type="Pfam" id="PF00128">
    <property type="entry name" value="Alpha-amylase"/>
    <property type="match status" value="1"/>
</dbReference>
<evidence type="ECO:0000313" key="5">
    <source>
        <dbReference type="Proteomes" id="UP000731465"/>
    </source>
</evidence>
<keyword evidence="5" id="KW-1185">Reference proteome</keyword>
<dbReference type="InterPro" id="IPR014756">
    <property type="entry name" value="Ig_E-set"/>
</dbReference>
<dbReference type="Proteomes" id="UP000731465">
    <property type="component" value="Unassembled WGS sequence"/>
</dbReference>
<feature type="domain" description="Glycosyl hydrolase family 13 catalytic" evidence="3">
    <location>
        <begin position="144"/>
        <end position="506"/>
    </location>
</feature>
<dbReference type="EMBL" id="JAGFNY010000028">
    <property type="protein sequence ID" value="MBW7570747.1"/>
    <property type="molecule type" value="Genomic_DNA"/>
</dbReference>
<dbReference type="InterPro" id="IPR006047">
    <property type="entry name" value="GH13_cat_dom"/>
</dbReference>
<dbReference type="Gene3D" id="3.90.400.10">
    <property type="entry name" value="Oligo-1,6-glucosidase, Domain 2"/>
    <property type="match status" value="1"/>
</dbReference>
<dbReference type="SUPFAM" id="SSF81296">
    <property type="entry name" value="E set domains"/>
    <property type="match status" value="1"/>
</dbReference>
<evidence type="ECO:0000256" key="2">
    <source>
        <dbReference type="ARBA" id="ARBA00023295"/>
    </source>
</evidence>
<name>A0ABS7DHF9_9GAMM</name>
<organism evidence="4 5">
    <name type="scientific">Succinivibrio faecicola</name>
    <dbReference type="NCBI Taxonomy" id="2820300"/>
    <lineage>
        <taxon>Bacteria</taxon>
        <taxon>Pseudomonadati</taxon>
        <taxon>Pseudomonadota</taxon>
        <taxon>Gammaproteobacteria</taxon>
        <taxon>Aeromonadales</taxon>
        <taxon>Succinivibrionaceae</taxon>
        <taxon>Succinivibrio</taxon>
    </lineage>
</organism>
<proteinExistence type="predicted"/>
<dbReference type="InterPro" id="IPR045857">
    <property type="entry name" value="O16G_dom_2"/>
</dbReference>
<protein>
    <submittedName>
        <fullName evidence="4">Alpha amylase N-terminal ig-like domain-containing protein</fullName>
    </submittedName>
</protein>
<keyword evidence="1" id="KW-0378">Hydrolase</keyword>
<dbReference type="PANTHER" id="PTHR10357:SF210">
    <property type="entry name" value="MALTODEXTRIN GLUCOSIDASE"/>
    <property type="match status" value="1"/>
</dbReference>
<reference evidence="4 5" key="1">
    <citation type="submission" date="2021-03" db="EMBL/GenBank/DDBJ databases">
        <title>Succinivibrio sp. nov. isolated from feces of cow.</title>
        <authorList>
            <person name="Choi J.-Y."/>
        </authorList>
    </citation>
    <scope>NUCLEOTIDE SEQUENCE [LARGE SCALE GENOMIC DNA]</scope>
    <source>
        <strain evidence="4 5">AGMB01872</strain>
    </source>
</reference>
<dbReference type="SMART" id="SM00642">
    <property type="entry name" value="Aamy"/>
    <property type="match status" value="1"/>
</dbReference>
<dbReference type="InterPro" id="IPR004185">
    <property type="entry name" value="Glyco_hydro_13_lg-like_dom"/>
</dbReference>
<dbReference type="Gene3D" id="2.60.40.10">
    <property type="entry name" value="Immunoglobulins"/>
    <property type="match status" value="1"/>
</dbReference>
<accession>A0ABS7DHF9</accession>
<dbReference type="RefSeq" id="WP_219937972.1">
    <property type="nucleotide sequence ID" value="NZ_JAGFNY010000028.1"/>
</dbReference>
<evidence type="ECO:0000313" key="4">
    <source>
        <dbReference type="EMBL" id="MBW7570747.1"/>
    </source>
</evidence>
<dbReference type="SUPFAM" id="SSF51445">
    <property type="entry name" value="(Trans)glycosidases"/>
    <property type="match status" value="1"/>
</dbReference>
<dbReference type="InterPro" id="IPR017853">
    <property type="entry name" value="GH"/>
</dbReference>
<evidence type="ECO:0000256" key="1">
    <source>
        <dbReference type="ARBA" id="ARBA00022801"/>
    </source>
</evidence>
<evidence type="ECO:0000259" key="3">
    <source>
        <dbReference type="SMART" id="SM00642"/>
    </source>
</evidence>
<dbReference type="PANTHER" id="PTHR10357">
    <property type="entry name" value="ALPHA-AMYLASE FAMILY MEMBER"/>
    <property type="match status" value="1"/>
</dbReference>
<dbReference type="Pfam" id="PF02903">
    <property type="entry name" value="Alpha-amylase_N"/>
    <property type="match status" value="1"/>
</dbReference>
<sequence length="580" mass="67351">MMLEGIYHKCGFNDCYCLNENELKINLHTNKSVKKAVLMCDDPYSKGISGQNWTGNPVQMHLSRSLSLENIFSVIVQPEYKRLQYYFVIYFDNDTSVCLLEDGIHQISFVNRCELAKHYFKFGWMNESDICIPPKWVENTVWYQIFPDRFCRVDDGYKANFVDWNDVGCIDYKSMYGGNIKGIDSKLEYLSSLGITGIYFNPIFKSSTNHKYNTDDYLTVDPAFGSNEDFANLVKRAHSLGIKVMIDAVFNHTSRDFFAFKDVLKNGQSSEYYNWYYINSPEFAKSGNTKDGRYYSFAFVSDMPKLNTNNKAVVDYFTDVCKKWISMFEIDGIRFDVGNEISHSFIKHLNLELKDVKPDIFLLGEIWTDSSSYLAGDEYDSVMNYPFMFSLDTFFKDKSLCTKDFVHQINYCYSLYKDQTNRVIFNQLDSHDVGRIITRAGSYDSFIQQMAILMTMPGSPCIYYGTEFALDGQNDPYNRKPMPWKYLDCSEHQSVFNQIKALIAVRKLDCFKSEQPFDFVNMDTQRLIHYTRGTEQKGSVYINDSDRDVEIYENSDSKIVFSHKYSDSKLKKGGVLVIVN</sequence>
<dbReference type="Gene3D" id="3.20.20.80">
    <property type="entry name" value="Glycosidases"/>
    <property type="match status" value="1"/>
</dbReference>
<comment type="caution">
    <text evidence="4">The sequence shown here is derived from an EMBL/GenBank/DDBJ whole genome shotgun (WGS) entry which is preliminary data.</text>
</comment>
<dbReference type="InterPro" id="IPR013783">
    <property type="entry name" value="Ig-like_fold"/>
</dbReference>